<gene>
    <name evidence="1" type="ORF">HPB47_025537</name>
</gene>
<proteinExistence type="predicted"/>
<name>A0AC60Q300_IXOPE</name>
<evidence type="ECO:0000313" key="1">
    <source>
        <dbReference type="EMBL" id="KAG0427409.1"/>
    </source>
</evidence>
<dbReference type="EMBL" id="JABSTQ010009628">
    <property type="protein sequence ID" value="KAG0427409.1"/>
    <property type="molecule type" value="Genomic_DNA"/>
</dbReference>
<evidence type="ECO:0000313" key="2">
    <source>
        <dbReference type="Proteomes" id="UP000805193"/>
    </source>
</evidence>
<comment type="caution">
    <text evidence="1">The sequence shown here is derived from an EMBL/GenBank/DDBJ whole genome shotgun (WGS) entry which is preliminary data.</text>
</comment>
<accession>A0AC60Q300</accession>
<dbReference type="Proteomes" id="UP000805193">
    <property type="component" value="Unassembled WGS sequence"/>
</dbReference>
<protein>
    <submittedName>
        <fullName evidence="1">Uncharacterized protein</fullName>
    </submittedName>
</protein>
<keyword evidence="2" id="KW-1185">Reference proteome</keyword>
<sequence>MPGQSPVHGEGKSGRDVTNGTHKRPTALGDVLDGRTTPPRSHHAHCIRSPTPALTAVARAPAKLSSSILAPSMCQQAARIKALSGTQCGRNGGGGFLSSSRSEPAAGAIGVPSGRVSHGGRAGEQASERARPTWRQVETPSWQVAFAGPSLLGAGQQQERRARVFVRVEQRVAMMVRERGTSRVLDGLGARPPESFAWRLCQTPRRLTAAGYSIPSEAYVLARRHLAARVSTIDHPLRKDVPLDARVSPERVHPADECTQHVRSWTRAASINRLTAVARGGGTRALFRTRRKGRGRRAGWRSVRHDAAAKPKATDEHRFRPTESREQRGTARRPASGDPESQTHPPKIRARPRHRAEQRVIREGGRCDANTLAHRVPFGRGTESRVQPTCGALERRMVLHGRPGLRSAQGYRLNPKNLSPGRPPWLPTCLAALRVVSQPCGRSARPPTMGRRDGGGRQGQAAPSPSTSAHAATPADAILAGRCAPREGTTPLAGERACQGRDGRQTRRARAGHLCEQQHNEGDRRQWRGHPRKRSGPRGGLGLKRDAWLLPWIGRVARFGTSGVENERVWARQGHWAPDPSRGLPLLASTTARHPALIEGTRNETLSTRISKRIPAHTNAKPRPPVTPSAVRRRRQTPPRKKATPNSKDVSVFLKIRLDAASVRPL</sequence>
<organism evidence="1 2">
    <name type="scientific">Ixodes persulcatus</name>
    <name type="common">Taiga tick</name>
    <dbReference type="NCBI Taxonomy" id="34615"/>
    <lineage>
        <taxon>Eukaryota</taxon>
        <taxon>Metazoa</taxon>
        <taxon>Ecdysozoa</taxon>
        <taxon>Arthropoda</taxon>
        <taxon>Chelicerata</taxon>
        <taxon>Arachnida</taxon>
        <taxon>Acari</taxon>
        <taxon>Parasitiformes</taxon>
        <taxon>Ixodida</taxon>
        <taxon>Ixodoidea</taxon>
        <taxon>Ixodidae</taxon>
        <taxon>Ixodinae</taxon>
        <taxon>Ixodes</taxon>
    </lineage>
</organism>
<reference evidence="1 2" key="1">
    <citation type="journal article" date="2020" name="Cell">
        <title>Large-Scale Comparative Analyses of Tick Genomes Elucidate Their Genetic Diversity and Vector Capacities.</title>
        <authorList>
            <consortium name="Tick Genome and Microbiome Consortium (TIGMIC)"/>
            <person name="Jia N."/>
            <person name="Wang J."/>
            <person name="Shi W."/>
            <person name="Du L."/>
            <person name="Sun Y."/>
            <person name="Zhan W."/>
            <person name="Jiang J.F."/>
            <person name="Wang Q."/>
            <person name="Zhang B."/>
            <person name="Ji P."/>
            <person name="Bell-Sakyi L."/>
            <person name="Cui X.M."/>
            <person name="Yuan T.T."/>
            <person name="Jiang B.G."/>
            <person name="Yang W.F."/>
            <person name="Lam T.T."/>
            <person name="Chang Q.C."/>
            <person name="Ding S.J."/>
            <person name="Wang X.J."/>
            <person name="Zhu J.G."/>
            <person name="Ruan X.D."/>
            <person name="Zhao L."/>
            <person name="Wei J.T."/>
            <person name="Ye R.Z."/>
            <person name="Que T.C."/>
            <person name="Du C.H."/>
            <person name="Zhou Y.H."/>
            <person name="Cheng J.X."/>
            <person name="Dai P.F."/>
            <person name="Guo W.B."/>
            <person name="Han X.H."/>
            <person name="Huang E.J."/>
            <person name="Li L.F."/>
            <person name="Wei W."/>
            <person name="Gao Y.C."/>
            <person name="Liu J.Z."/>
            <person name="Shao H.Z."/>
            <person name="Wang X."/>
            <person name="Wang C.C."/>
            <person name="Yang T.C."/>
            <person name="Huo Q.B."/>
            <person name="Li W."/>
            <person name="Chen H.Y."/>
            <person name="Chen S.E."/>
            <person name="Zhou L.G."/>
            <person name="Ni X.B."/>
            <person name="Tian J.H."/>
            <person name="Sheng Y."/>
            <person name="Liu T."/>
            <person name="Pan Y.S."/>
            <person name="Xia L.Y."/>
            <person name="Li J."/>
            <person name="Zhao F."/>
            <person name="Cao W.C."/>
        </authorList>
    </citation>
    <scope>NUCLEOTIDE SEQUENCE [LARGE SCALE GENOMIC DNA]</scope>
    <source>
        <strain evidence="1">Iper-2018</strain>
    </source>
</reference>